<keyword evidence="2" id="KW-1185">Reference proteome</keyword>
<reference evidence="1" key="1">
    <citation type="submission" date="2014-09" db="EMBL/GenBank/DDBJ databases">
        <title>Genome sequence of the luminous mushroom Mycena chlorophos for searching fungal bioluminescence genes.</title>
        <authorList>
            <person name="Tanaka Y."/>
            <person name="Kasuga D."/>
            <person name="Oba Y."/>
            <person name="Hase S."/>
            <person name="Sato K."/>
            <person name="Oba Y."/>
            <person name="Sakakibara Y."/>
        </authorList>
    </citation>
    <scope>NUCLEOTIDE SEQUENCE</scope>
</reference>
<evidence type="ECO:0000313" key="2">
    <source>
        <dbReference type="Proteomes" id="UP000815677"/>
    </source>
</evidence>
<accession>A0ABQ0L1X4</accession>
<gene>
    <name evidence="1" type="ORF">MCHLO_02498</name>
</gene>
<protein>
    <submittedName>
        <fullName evidence="1">Uncharacterized protein</fullName>
    </submittedName>
</protein>
<sequence>MAFSRDLYRNYAWASGRHLGRPEPPKNSLLHVATRRRRRYSSSRSVPSSKFCPRIWIHAVSMCAAPCPARLPRFILELLKICRRRLCLAARSEQDDLGAGASELGSLRVPARFQTFCPAASGSTAGLKSDVGQSAPALPPTSFGTVSRILPRGERQTPLDCKAAAARAHCRCTPGSDDFKEFAPRRAANTLGLQTCVDNSALTLLPARCSKRHLCRHQRIKLMRCLGFNRCRQLVGPALFRARPDLSFPTRPNGFCPAASGKQPRISRLHRQKRPGAASFRAPAVSASAALTRARLDAHQLGLISVPLHPRLSDAVSDPFRRILPRGERHVALGLNLPMPLTAIARAVSAISAV</sequence>
<dbReference type="EMBL" id="DF840307">
    <property type="protein sequence ID" value="GAT44895.1"/>
    <property type="molecule type" value="Genomic_DNA"/>
</dbReference>
<name>A0ABQ0L1X4_MYCCL</name>
<dbReference type="Proteomes" id="UP000815677">
    <property type="component" value="Unassembled WGS sequence"/>
</dbReference>
<evidence type="ECO:0000313" key="1">
    <source>
        <dbReference type="EMBL" id="GAT44895.1"/>
    </source>
</evidence>
<proteinExistence type="predicted"/>
<organism evidence="1 2">
    <name type="scientific">Mycena chlorophos</name>
    <name type="common">Agaric fungus</name>
    <name type="synonym">Agaricus chlorophos</name>
    <dbReference type="NCBI Taxonomy" id="658473"/>
    <lineage>
        <taxon>Eukaryota</taxon>
        <taxon>Fungi</taxon>
        <taxon>Dikarya</taxon>
        <taxon>Basidiomycota</taxon>
        <taxon>Agaricomycotina</taxon>
        <taxon>Agaricomycetes</taxon>
        <taxon>Agaricomycetidae</taxon>
        <taxon>Agaricales</taxon>
        <taxon>Marasmiineae</taxon>
        <taxon>Mycenaceae</taxon>
        <taxon>Mycena</taxon>
    </lineage>
</organism>